<sequence length="170" mass="17581">MSMLRTVFALVALALSTPALAFAADLDWQWNDAGAAGFYSGSINLNGGAGGSPFSRYDVGTTPNMTNDTVSTPPVLLMAGGADIDFQISNTGVAITKKVCTAPAVLEVYATPVSVCDSGTANNLQGFYVSATDTPTTFTPQLWVHVGGAGWKPVAANNACGRLEVKQLCK</sequence>
<feature type="chain" id="PRO_5044897126" evidence="1">
    <location>
        <begin position="24"/>
        <end position="170"/>
    </location>
</feature>
<evidence type="ECO:0000256" key="1">
    <source>
        <dbReference type="SAM" id="SignalP"/>
    </source>
</evidence>
<reference evidence="2" key="1">
    <citation type="submission" date="2022-09" db="EMBL/GenBank/DDBJ databases">
        <title>Intensive care unit water sources are persistently colonized with multi-drug resistant bacteria and are the site of extensive horizontal gene transfer of antibiotic resistance genes.</title>
        <authorList>
            <person name="Diorio-Toth L."/>
        </authorList>
    </citation>
    <scope>NUCLEOTIDE SEQUENCE</scope>
    <source>
        <strain evidence="2">GD03864</strain>
    </source>
</reference>
<comment type="caution">
    <text evidence="2">The sequence shown here is derived from an EMBL/GenBank/DDBJ whole genome shotgun (WGS) entry which is preliminary data.</text>
</comment>
<dbReference type="Proteomes" id="UP001161139">
    <property type="component" value="Unassembled WGS sequence"/>
</dbReference>
<dbReference type="AlphaFoldDB" id="A0ABD4XXB6"/>
<accession>A0ABD4XXB6</accession>
<gene>
    <name evidence="2" type="ORF">N5D09_02285</name>
</gene>
<dbReference type="RefSeq" id="WP_172882417.1">
    <property type="nucleotide sequence ID" value="NZ_JAOCDG010000003.1"/>
</dbReference>
<keyword evidence="1" id="KW-0732">Signal</keyword>
<name>A0ABD4XXB6_STUST</name>
<protein>
    <submittedName>
        <fullName evidence="2">Uncharacterized protein</fullName>
    </submittedName>
</protein>
<feature type="signal peptide" evidence="1">
    <location>
        <begin position="1"/>
        <end position="23"/>
    </location>
</feature>
<evidence type="ECO:0000313" key="3">
    <source>
        <dbReference type="Proteomes" id="UP001161139"/>
    </source>
</evidence>
<evidence type="ECO:0000313" key="2">
    <source>
        <dbReference type="EMBL" id="MDH0686912.1"/>
    </source>
</evidence>
<proteinExistence type="predicted"/>
<dbReference type="EMBL" id="JAOCDG010000003">
    <property type="protein sequence ID" value="MDH0686912.1"/>
    <property type="molecule type" value="Genomic_DNA"/>
</dbReference>
<organism evidence="2 3">
    <name type="scientific">Stutzerimonas stutzeri</name>
    <name type="common">Pseudomonas stutzeri</name>
    <dbReference type="NCBI Taxonomy" id="316"/>
    <lineage>
        <taxon>Bacteria</taxon>
        <taxon>Pseudomonadati</taxon>
        <taxon>Pseudomonadota</taxon>
        <taxon>Gammaproteobacteria</taxon>
        <taxon>Pseudomonadales</taxon>
        <taxon>Pseudomonadaceae</taxon>
        <taxon>Stutzerimonas</taxon>
    </lineage>
</organism>